<gene>
    <name evidence="1" type="ORF">E4U43_008735</name>
</gene>
<name>A0A9P7T0J6_9HYPO</name>
<reference evidence="1" key="1">
    <citation type="journal article" date="2020" name="bioRxiv">
        <title>Whole genome comparisons of ergot fungi reveals the divergence and evolution of species within the genus Claviceps are the result of varying mechanisms driving genome evolution and host range expansion.</title>
        <authorList>
            <person name="Wyka S.A."/>
            <person name="Mondo S.J."/>
            <person name="Liu M."/>
            <person name="Dettman J."/>
            <person name="Nalam V."/>
            <person name="Broders K.D."/>
        </authorList>
    </citation>
    <scope>NUCLEOTIDE SEQUENCE</scope>
    <source>
        <strain evidence="1">CCC 602</strain>
    </source>
</reference>
<dbReference type="EMBL" id="SRPW01000999">
    <property type="protein sequence ID" value="KAG6009390.1"/>
    <property type="molecule type" value="Genomic_DNA"/>
</dbReference>
<comment type="caution">
    <text evidence="1">The sequence shown here is derived from an EMBL/GenBank/DDBJ whole genome shotgun (WGS) entry which is preliminary data.</text>
</comment>
<protein>
    <submittedName>
        <fullName evidence="1">Uncharacterized protein</fullName>
    </submittedName>
</protein>
<organism evidence="1 2">
    <name type="scientific">Claviceps pusilla</name>
    <dbReference type="NCBI Taxonomy" id="123648"/>
    <lineage>
        <taxon>Eukaryota</taxon>
        <taxon>Fungi</taxon>
        <taxon>Dikarya</taxon>
        <taxon>Ascomycota</taxon>
        <taxon>Pezizomycotina</taxon>
        <taxon>Sordariomycetes</taxon>
        <taxon>Hypocreomycetidae</taxon>
        <taxon>Hypocreales</taxon>
        <taxon>Clavicipitaceae</taxon>
        <taxon>Claviceps</taxon>
    </lineage>
</organism>
<proteinExistence type="predicted"/>
<sequence>MSTSTSPLKHNFTYASIDAGRRPCYTHRTLHGGQARRKAWHSTSRNLGNGGFGVHYAGQQDQQTNQTMSQTAFHVQSRFGGWAACAWPVDSPHPKLKLVCSMYLRLACLSKQVVASSMIAQATSSIPAADAPLARECVRIHNSPDKILHSASKWRLFN</sequence>
<accession>A0A9P7T0J6</accession>
<dbReference type="Proteomes" id="UP000748025">
    <property type="component" value="Unassembled WGS sequence"/>
</dbReference>
<evidence type="ECO:0000313" key="2">
    <source>
        <dbReference type="Proteomes" id="UP000748025"/>
    </source>
</evidence>
<keyword evidence="2" id="KW-1185">Reference proteome</keyword>
<evidence type="ECO:0000313" key="1">
    <source>
        <dbReference type="EMBL" id="KAG6009390.1"/>
    </source>
</evidence>
<dbReference type="AlphaFoldDB" id="A0A9P7T0J6"/>